<evidence type="ECO:0000313" key="2">
    <source>
        <dbReference type="EMBL" id="KAG0571834.1"/>
    </source>
</evidence>
<keyword evidence="3" id="KW-1185">Reference proteome</keyword>
<organism evidence="2 3">
    <name type="scientific">Ceratodon purpureus</name>
    <name type="common">Fire moss</name>
    <name type="synonym">Dicranum purpureum</name>
    <dbReference type="NCBI Taxonomy" id="3225"/>
    <lineage>
        <taxon>Eukaryota</taxon>
        <taxon>Viridiplantae</taxon>
        <taxon>Streptophyta</taxon>
        <taxon>Embryophyta</taxon>
        <taxon>Bryophyta</taxon>
        <taxon>Bryophytina</taxon>
        <taxon>Bryopsida</taxon>
        <taxon>Dicranidae</taxon>
        <taxon>Pseudoditrichales</taxon>
        <taxon>Ditrichaceae</taxon>
        <taxon>Ceratodon</taxon>
    </lineage>
</organism>
<protein>
    <submittedName>
        <fullName evidence="2">Uncharacterized protein</fullName>
    </submittedName>
</protein>
<dbReference type="Proteomes" id="UP000822688">
    <property type="component" value="Chromosome V"/>
</dbReference>
<accession>A0A8T0HM18</accession>
<reference evidence="2" key="1">
    <citation type="submission" date="2020-06" db="EMBL/GenBank/DDBJ databases">
        <title>WGS assembly of Ceratodon purpureus strain R40.</title>
        <authorList>
            <person name="Carey S.B."/>
            <person name="Jenkins J."/>
            <person name="Shu S."/>
            <person name="Lovell J.T."/>
            <person name="Sreedasyam A."/>
            <person name="Maumus F."/>
            <person name="Tiley G.P."/>
            <person name="Fernandez-Pozo N."/>
            <person name="Barry K."/>
            <person name="Chen C."/>
            <person name="Wang M."/>
            <person name="Lipzen A."/>
            <person name="Daum C."/>
            <person name="Saski C.A."/>
            <person name="Payton A.C."/>
            <person name="Mcbreen J.C."/>
            <person name="Conrad R.E."/>
            <person name="Kollar L.M."/>
            <person name="Olsson S."/>
            <person name="Huttunen S."/>
            <person name="Landis J.B."/>
            <person name="Wickett N.J."/>
            <person name="Johnson M.G."/>
            <person name="Rensing S.A."/>
            <person name="Grimwood J."/>
            <person name="Schmutz J."/>
            <person name="Mcdaniel S.F."/>
        </authorList>
    </citation>
    <scope>NUCLEOTIDE SEQUENCE</scope>
    <source>
        <strain evidence="2">R40</strain>
    </source>
</reference>
<evidence type="ECO:0000313" key="3">
    <source>
        <dbReference type="Proteomes" id="UP000822688"/>
    </source>
</evidence>
<feature type="coiled-coil region" evidence="1">
    <location>
        <begin position="38"/>
        <end position="72"/>
    </location>
</feature>
<dbReference type="EMBL" id="CM026426">
    <property type="protein sequence ID" value="KAG0571834.1"/>
    <property type="molecule type" value="Genomic_DNA"/>
</dbReference>
<dbReference type="PANTHER" id="PTHR31432">
    <property type="entry name" value="INTRAFLAGELLAR TRANSPORT PROTEIN 74 HOMOLOG"/>
    <property type="match status" value="1"/>
</dbReference>
<dbReference type="InterPro" id="IPR029602">
    <property type="entry name" value="IFT74"/>
</dbReference>
<proteinExistence type="predicted"/>
<evidence type="ECO:0000256" key="1">
    <source>
        <dbReference type="SAM" id="Coils"/>
    </source>
</evidence>
<dbReference type="GO" id="GO:0035735">
    <property type="term" value="P:intraciliary transport involved in cilium assembly"/>
    <property type="evidence" value="ECO:0007669"/>
    <property type="project" value="TreeGrafter"/>
</dbReference>
<dbReference type="GO" id="GO:0048487">
    <property type="term" value="F:beta-tubulin binding"/>
    <property type="evidence" value="ECO:0007669"/>
    <property type="project" value="InterPro"/>
</dbReference>
<sequence>MIEQLLNAQSQLDKMKSAELPNVQLSQEDARKTMLSKIRQDNIEIATTEEKIKLVEDEVKEYEERIVETDKLLSELKGGRAEKFLEMQQKEKKMQAFIDNFDTIKHEHKEAARLVQEKIVELLKQTNQEQTSVNDVIKEDAINSKKSQQSTNDSDDLLIMLEERQQELHQLKEVKEKNMKELTNNEGKIASLKAEIAKFGNLDDLQIQWEAKCTLSFLNLKYNF</sequence>
<dbReference type="PANTHER" id="PTHR31432:SF0">
    <property type="entry name" value="INTRAFLAGELLAR TRANSPORT PROTEIN 74 HOMOLOG"/>
    <property type="match status" value="1"/>
</dbReference>
<comment type="caution">
    <text evidence="2">The sequence shown here is derived from an EMBL/GenBank/DDBJ whole genome shotgun (WGS) entry which is preliminary data.</text>
</comment>
<dbReference type="GO" id="GO:0030992">
    <property type="term" value="C:intraciliary transport particle B"/>
    <property type="evidence" value="ECO:0007669"/>
    <property type="project" value="InterPro"/>
</dbReference>
<gene>
    <name evidence="2" type="ORF">KC19_VG046900</name>
</gene>
<name>A0A8T0HM18_CERPU</name>
<dbReference type="AlphaFoldDB" id="A0A8T0HM18"/>
<keyword evidence="1" id="KW-0175">Coiled coil</keyword>
<dbReference type="GO" id="GO:0005929">
    <property type="term" value="C:cilium"/>
    <property type="evidence" value="ECO:0007669"/>
    <property type="project" value="TreeGrafter"/>
</dbReference>